<gene>
    <name evidence="1" type="ORF">SDC9_28977</name>
</gene>
<dbReference type="AlphaFoldDB" id="A0A644UVL5"/>
<reference evidence="1" key="1">
    <citation type="submission" date="2019-08" db="EMBL/GenBank/DDBJ databases">
        <authorList>
            <person name="Kucharzyk K."/>
            <person name="Murdoch R.W."/>
            <person name="Higgins S."/>
            <person name="Loffler F."/>
        </authorList>
    </citation>
    <scope>NUCLEOTIDE SEQUENCE</scope>
</reference>
<accession>A0A644UVL5</accession>
<dbReference type="EMBL" id="VSSQ01000171">
    <property type="protein sequence ID" value="MPL83027.1"/>
    <property type="molecule type" value="Genomic_DNA"/>
</dbReference>
<evidence type="ECO:0000313" key="1">
    <source>
        <dbReference type="EMBL" id="MPL83027.1"/>
    </source>
</evidence>
<protein>
    <submittedName>
        <fullName evidence="1">Uncharacterized protein</fullName>
    </submittedName>
</protein>
<organism evidence="1">
    <name type="scientific">bioreactor metagenome</name>
    <dbReference type="NCBI Taxonomy" id="1076179"/>
    <lineage>
        <taxon>unclassified sequences</taxon>
        <taxon>metagenomes</taxon>
        <taxon>ecological metagenomes</taxon>
    </lineage>
</organism>
<comment type="caution">
    <text evidence="1">The sequence shown here is derived from an EMBL/GenBank/DDBJ whole genome shotgun (WGS) entry which is preliminary data.</text>
</comment>
<name>A0A644UVL5_9ZZZZ</name>
<proteinExistence type="predicted"/>
<sequence>MEQAHARTVKCGIRARKADAAAMERTFRRPLSGEEQVPCLWQGGLTGTRSGDAVAFKPVVSDQGNVCCTGHCDRAKMRGKDGHCMG</sequence>